<dbReference type="EMBL" id="LTAO01000008">
    <property type="protein sequence ID" value="KYG33332.1"/>
    <property type="molecule type" value="Genomic_DNA"/>
</dbReference>
<dbReference type="InterPro" id="IPR050210">
    <property type="entry name" value="tRNA_Adenine-N(6)_MTase"/>
</dbReference>
<dbReference type="PANTHER" id="PTHR47739:SF1">
    <property type="entry name" value="TRNA1(VAL) (ADENINE(37)-N6)-METHYLTRANSFERASE"/>
    <property type="match status" value="1"/>
</dbReference>
<dbReference type="Gene3D" id="3.40.50.150">
    <property type="entry name" value="Vaccinia Virus protein VP39"/>
    <property type="match status" value="1"/>
</dbReference>
<dbReference type="STRING" id="519424.AZF04_17075"/>
<gene>
    <name evidence="2" type="ORF">AZF04_17075</name>
</gene>
<dbReference type="RefSeq" id="WP_061948003.1">
    <property type="nucleotide sequence ID" value="NZ_LTAO01000008.1"/>
</dbReference>
<evidence type="ECO:0000313" key="3">
    <source>
        <dbReference type="Proteomes" id="UP000075806"/>
    </source>
</evidence>
<feature type="domain" description="Methyltransferase small" evidence="1">
    <location>
        <begin position="23"/>
        <end position="126"/>
    </location>
</feature>
<dbReference type="Pfam" id="PF05175">
    <property type="entry name" value="MTS"/>
    <property type="match status" value="1"/>
</dbReference>
<name>A0A162ENH2_9BACI</name>
<dbReference type="Proteomes" id="UP000075806">
    <property type="component" value="Unassembled WGS sequence"/>
</dbReference>
<dbReference type="InterPro" id="IPR029063">
    <property type="entry name" value="SAM-dependent_MTases_sf"/>
</dbReference>
<comment type="caution">
    <text evidence="2">The sequence shown here is derived from an EMBL/GenBank/DDBJ whole genome shotgun (WGS) entry which is preliminary data.</text>
</comment>
<sequence>MIQKPSLFSFSIDAVLLGRFVRVPIQKGNILDLCTGNGIVAILLTTRTKATIDALDIQPELVELANRNVLMNQKGNQVSILEGDLNDLPASVQQKKYDVVTCNPPYFEKGQALEKNLNPHFAIARHELHCTLEDVIRVCSEQVKYKGKVAIVHRPERMTDILLLMRKYQLEPKRMQLVYPKEGKSANMVLIEAIKGGKAGLETLSPLMVFDEDDQYTERFKEVYVRQ</sequence>
<dbReference type="OrthoDB" id="9777257at2"/>
<proteinExistence type="predicted"/>
<evidence type="ECO:0000259" key="1">
    <source>
        <dbReference type="Pfam" id="PF05175"/>
    </source>
</evidence>
<dbReference type="CDD" id="cd02440">
    <property type="entry name" value="AdoMet_MTases"/>
    <property type="match status" value="1"/>
</dbReference>
<evidence type="ECO:0000313" key="2">
    <source>
        <dbReference type="EMBL" id="KYG33332.1"/>
    </source>
</evidence>
<protein>
    <recommendedName>
        <fullName evidence="1">Methyltransferase small domain-containing protein</fullName>
    </recommendedName>
</protein>
<dbReference type="SUPFAM" id="SSF53335">
    <property type="entry name" value="S-adenosyl-L-methionine-dependent methyltransferases"/>
    <property type="match status" value="1"/>
</dbReference>
<dbReference type="PANTHER" id="PTHR47739">
    <property type="entry name" value="TRNA1(VAL) (ADENINE(37)-N6)-METHYLTRANSFERASE"/>
    <property type="match status" value="1"/>
</dbReference>
<accession>A0A162ENH2</accession>
<dbReference type="AlphaFoldDB" id="A0A162ENH2"/>
<reference evidence="2" key="1">
    <citation type="submission" date="2016-02" db="EMBL/GenBank/DDBJ databases">
        <title>Genome sequence of Bacillus trypoxylicola KCTC 13244(T).</title>
        <authorList>
            <person name="Jeong H."/>
            <person name="Park S.-H."/>
            <person name="Choi S.-K."/>
        </authorList>
    </citation>
    <scope>NUCLEOTIDE SEQUENCE [LARGE SCALE GENOMIC DNA]</scope>
    <source>
        <strain evidence="2">KCTC 13244</strain>
    </source>
</reference>
<dbReference type="GO" id="GO:0008168">
    <property type="term" value="F:methyltransferase activity"/>
    <property type="evidence" value="ECO:0007669"/>
    <property type="project" value="InterPro"/>
</dbReference>
<organism evidence="2 3">
    <name type="scientific">Alkalihalobacillus trypoxylicola</name>
    <dbReference type="NCBI Taxonomy" id="519424"/>
    <lineage>
        <taxon>Bacteria</taxon>
        <taxon>Bacillati</taxon>
        <taxon>Bacillota</taxon>
        <taxon>Bacilli</taxon>
        <taxon>Bacillales</taxon>
        <taxon>Bacillaceae</taxon>
        <taxon>Alkalihalobacillus</taxon>
    </lineage>
</organism>
<dbReference type="InterPro" id="IPR007848">
    <property type="entry name" value="Small_mtfrase_dom"/>
</dbReference>
<keyword evidence="3" id="KW-1185">Reference proteome</keyword>